<dbReference type="Gene3D" id="1.10.168.10">
    <property type="entry name" value="Phosducin, domain 2"/>
    <property type="match status" value="1"/>
</dbReference>
<feature type="compositionally biased region" description="Basic and acidic residues" evidence="3">
    <location>
        <begin position="54"/>
        <end position="73"/>
    </location>
</feature>
<dbReference type="PRINTS" id="PR00677">
    <property type="entry name" value="PHOSDUCIN"/>
</dbReference>
<sequence length="83" mass="9616">MSSPVIDEEEPSATQTGPKGVINDWRKFKLESLDQDSLPPSKRELLRQMSSTHKPKEEGQDRGHRKVRLDMHNRQTRLTSFKS</sequence>
<evidence type="ECO:0000256" key="3">
    <source>
        <dbReference type="SAM" id="MobiDB-lite"/>
    </source>
</evidence>
<dbReference type="InterPro" id="IPR024253">
    <property type="entry name" value="Phosducin_thioredoxin-like_dom"/>
</dbReference>
<organism evidence="5 6">
    <name type="scientific">Synaphobranchus kaupii</name>
    <name type="common">Kaup's arrowtooth eel</name>
    <dbReference type="NCBI Taxonomy" id="118154"/>
    <lineage>
        <taxon>Eukaryota</taxon>
        <taxon>Metazoa</taxon>
        <taxon>Chordata</taxon>
        <taxon>Craniata</taxon>
        <taxon>Vertebrata</taxon>
        <taxon>Euteleostomi</taxon>
        <taxon>Actinopterygii</taxon>
        <taxon>Neopterygii</taxon>
        <taxon>Teleostei</taxon>
        <taxon>Anguilliformes</taxon>
        <taxon>Synaphobranchidae</taxon>
        <taxon>Synaphobranchus</taxon>
    </lineage>
</organism>
<dbReference type="GO" id="GO:0001750">
    <property type="term" value="C:photoreceptor outer segment"/>
    <property type="evidence" value="ECO:0007669"/>
    <property type="project" value="TreeGrafter"/>
</dbReference>
<dbReference type="PANTHER" id="PTHR46052:SF2">
    <property type="entry name" value="PHOSDUCIN 2"/>
    <property type="match status" value="1"/>
</dbReference>
<dbReference type="PANTHER" id="PTHR46052">
    <property type="entry name" value="PHOSDUCIN-LIKE PROTEIN"/>
    <property type="match status" value="1"/>
</dbReference>
<dbReference type="Proteomes" id="UP001152622">
    <property type="component" value="Chromosome 2"/>
</dbReference>
<evidence type="ECO:0000256" key="2">
    <source>
        <dbReference type="ARBA" id="ARBA00023305"/>
    </source>
</evidence>
<keyword evidence="1" id="KW-0597">Phosphoprotein</keyword>
<dbReference type="InterPro" id="IPR001200">
    <property type="entry name" value="Phosducin"/>
</dbReference>
<feature type="domain" description="Phosducin" evidence="4">
    <location>
        <begin position="8"/>
        <end position="65"/>
    </location>
</feature>
<evidence type="ECO:0000313" key="5">
    <source>
        <dbReference type="EMBL" id="KAJ8376135.1"/>
    </source>
</evidence>
<reference evidence="5" key="1">
    <citation type="journal article" date="2023" name="Science">
        <title>Genome structures resolve the early diversification of teleost fishes.</title>
        <authorList>
            <person name="Parey E."/>
            <person name="Louis A."/>
            <person name="Montfort J."/>
            <person name="Bouchez O."/>
            <person name="Roques C."/>
            <person name="Iampietro C."/>
            <person name="Lluch J."/>
            <person name="Castinel A."/>
            <person name="Donnadieu C."/>
            <person name="Desvignes T."/>
            <person name="Floi Bucao C."/>
            <person name="Jouanno E."/>
            <person name="Wen M."/>
            <person name="Mejri S."/>
            <person name="Dirks R."/>
            <person name="Jansen H."/>
            <person name="Henkel C."/>
            <person name="Chen W.J."/>
            <person name="Zahm M."/>
            <person name="Cabau C."/>
            <person name="Klopp C."/>
            <person name="Thompson A.W."/>
            <person name="Robinson-Rechavi M."/>
            <person name="Braasch I."/>
            <person name="Lecointre G."/>
            <person name="Bobe J."/>
            <person name="Postlethwait J.H."/>
            <person name="Berthelot C."/>
            <person name="Roest Crollius H."/>
            <person name="Guiguen Y."/>
        </authorList>
    </citation>
    <scope>NUCLEOTIDE SEQUENCE</scope>
    <source>
        <strain evidence="5">WJC10195</strain>
    </source>
</reference>
<accession>A0A9Q1G688</accession>
<dbReference type="OrthoDB" id="70588at2759"/>
<name>A0A9Q1G688_SYNKA</name>
<dbReference type="GO" id="GO:0007601">
    <property type="term" value="P:visual perception"/>
    <property type="evidence" value="ECO:0007669"/>
    <property type="project" value="UniProtKB-KW"/>
</dbReference>
<dbReference type="AlphaFoldDB" id="A0A9Q1G688"/>
<comment type="caution">
    <text evidence="5">The sequence shown here is derived from an EMBL/GenBank/DDBJ whole genome shotgun (WGS) entry which is preliminary data.</text>
</comment>
<dbReference type="InterPro" id="IPR023196">
    <property type="entry name" value="Phosducin_N_dom_sf"/>
</dbReference>
<gene>
    <name evidence="5" type="ORF">SKAU_G00067150</name>
</gene>
<protein>
    <recommendedName>
        <fullName evidence="4">Phosducin domain-containing protein</fullName>
    </recommendedName>
</protein>
<dbReference type="Pfam" id="PF02114">
    <property type="entry name" value="Phosducin"/>
    <property type="match status" value="1"/>
</dbReference>
<evidence type="ECO:0000256" key="1">
    <source>
        <dbReference type="ARBA" id="ARBA00022553"/>
    </source>
</evidence>
<dbReference type="GO" id="GO:0008277">
    <property type="term" value="P:regulation of G protein-coupled receptor signaling pathway"/>
    <property type="evidence" value="ECO:0007669"/>
    <property type="project" value="InterPro"/>
</dbReference>
<evidence type="ECO:0000259" key="4">
    <source>
        <dbReference type="Pfam" id="PF02114"/>
    </source>
</evidence>
<dbReference type="InterPro" id="IPR051499">
    <property type="entry name" value="Phosducin-like_reg"/>
</dbReference>
<dbReference type="EMBL" id="JAINUF010000002">
    <property type="protein sequence ID" value="KAJ8376135.1"/>
    <property type="molecule type" value="Genomic_DNA"/>
</dbReference>
<keyword evidence="6" id="KW-1185">Reference proteome</keyword>
<feature type="compositionally biased region" description="Acidic residues" evidence="3">
    <location>
        <begin position="1"/>
        <end position="11"/>
    </location>
</feature>
<keyword evidence="2" id="KW-0844">Vision</keyword>
<keyword evidence="2" id="KW-0716">Sensory transduction</keyword>
<proteinExistence type="predicted"/>
<feature type="region of interest" description="Disordered" evidence="3">
    <location>
        <begin position="1"/>
        <end position="83"/>
    </location>
</feature>
<evidence type="ECO:0000313" key="6">
    <source>
        <dbReference type="Proteomes" id="UP001152622"/>
    </source>
</evidence>